<name>A0A4S4LVF7_9AGAM</name>
<dbReference type="GO" id="GO:0005975">
    <property type="term" value="P:carbohydrate metabolic process"/>
    <property type="evidence" value="ECO:0007669"/>
    <property type="project" value="InterPro"/>
</dbReference>
<sequence>MRSLQILSFTIASLLFPLARAVTYSSYAASSAMIRGQGNGLSSGLPIVSYEHGEFQWALRLLYEHTGNVSYYNYIKAGVDQVVASDGSVGGGYNMSEYQLDPLRVGPSFIYLYDKTGEEKYKKAADIFRSQFFTHPRTAEGQFWHKLIYPNQGWLDGTYMGDIFYAAYTAAFEPTNQTAWNDILLQFTLMYDNTLQTPASTGSNSTYTGLLYHGYDYSHEQDWASPDRGHSPEIWDRALGWYMMALVDVIPMFPSSNPARTTLTTILDTLATRLVTAAIDDSTSGV</sequence>
<reference evidence="3 4" key="1">
    <citation type="submission" date="2019-02" db="EMBL/GenBank/DDBJ databases">
        <title>Genome sequencing of the rare red list fungi Bondarzewia mesenterica.</title>
        <authorList>
            <person name="Buettner E."/>
            <person name="Kellner H."/>
        </authorList>
    </citation>
    <scope>NUCLEOTIDE SEQUENCE [LARGE SCALE GENOMIC DNA]</scope>
    <source>
        <strain evidence="3 4">DSM 108281</strain>
    </source>
</reference>
<dbReference type="Proteomes" id="UP000310158">
    <property type="component" value="Unassembled WGS sequence"/>
</dbReference>
<dbReference type="EMBL" id="SGPL01000176">
    <property type="protein sequence ID" value="THH16067.1"/>
    <property type="molecule type" value="Genomic_DNA"/>
</dbReference>
<organism evidence="3 4">
    <name type="scientific">Bondarzewia mesenterica</name>
    <dbReference type="NCBI Taxonomy" id="1095465"/>
    <lineage>
        <taxon>Eukaryota</taxon>
        <taxon>Fungi</taxon>
        <taxon>Dikarya</taxon>
        <taxon>Basidiomycota</taxon>
        <taxon>Agaricomycotina</taxon>
        <taxon>Agaricomycetes</taxon>
        <taxon>Russulales</taxon>
        <taxon>Bondarzewiaceae</taxon>
        <taxon>Bondarzewia</taxon>
    </lineage>
</organism>
<dbReference type="InterPro" id="IPR052043">
    <property type="entry name" value="PolySaccharide_Degr_Enz"/>
</dbReference>
<accession>A0A4S4LVF7</accession>
<feature type="signal peptide" evidence="2">
    <location>
        <begin position="1"/>
        <end position="21"/>
    </location>
</feature>
<dbReference type="AlphaFoldDB" id="A0A4S4LVF7"/>
<evidence type="ECO:0000256" key="2">
    <source>
        <dbReference type="SAM" id="SignalP"/>
    </source>
</evidence>
<dbReference type="OrthoDB" id="540611at2759"/>
<dbReference type="SUPFAM" id="SSF48208">
    <property type="entry name" value="Six-hairpin glycosidases"/>
    <property type="match status" value="1"/>
</dbReference>
<evidence type="ECO:0000313" key="3">
    <source>
        <dbReference type="EMBL" id="THH16067.1"/>
    </source>
</evidence>
<keyword evidence="1" id="KW-0378">Hydrolase</keyword>
<evidence type="ECO:0000256" key="1">
    <source>
        <dbReference type="ARBA" id="ARBA00022801"/>
    </source>
</evidence>
<protein>
    <submittedName>
        <fullName evidence="3">Uncharacterized protein</fullName>
    </submittedName>
</protein>
<feature type="chain" id="PRO_5020380027" evidence="2">
    <location>
        <begin position="22"/>
        <end position="286"/>
    </location>
</feature>
<dbReference type="InterPro" id="IPR010905">
    <property type="entry name" value="Glyco_hydro_88"/>
</dbReference>
<dbReference type="PANTHER" id="PTHR33886">
    <property type="entry name" value="UNSATURATED RHAMNOGALACTURONAN HYDROLASE (EUROFUNG)"/>
    <property type="match status" value="1"/>
</dbReference>
<dbReference type="GO" id="GO:0016787">
    <property type="term" value="F:hydrolase activity"/>
    <property type="evidence" value="ECO:0007669"/>
    <property type="project" value="UniProtKB-KW"/>
</dbReference>
<keyword evidence="2" id="KW-0732">Signal</keyword>
<comment type="caution">
    <text evidence="3">The sequence shown here is derived from an EMBL/GenBank/DDBJ whole genome shotgun (WGS) entry which is preliminary data.</text>
</comment>
<dbReference type="Gene3D" id="1.50.10.10">
    <property type="match status" value="1"/>
</dbReference>
<dbReference type="PANTHER" id="PTHR33886:SF11">
    <property type="entry name" value="WALL GLYCOSYL HYDROLASE YTER, PUTATIVE (AFU_ORTHOLOGUE AFUA_2G14630)-RELATED"/>
    <property type="match status" value="1"/>
</dbReference>
<dbReference type="InterPro" id="IPR008928">
    <property type="entry name" value="6-hairpin_glycosidase_sf"/>
</dbReference>
<gene>
    <name evidence="3" type="ORF">EW146_g4520</name>
</gene>
<dbReference type="InterPro" id="IPR012341">
    <property type="entry name" value="6hp_glycosidase-like_sf"/>
</dbReference>
<keyword evidence="4" id="KW-1185">Reference proteome</keyword>
<proteinExistence type="predicted"/>
<evidence type="ECO:0000313" key="4">
    <source>
        <dbReference type="Proteomes" id="UP000310158"/>
    </source>
</evidence>
<dbReference type="Pfam" id="PF07470">
    <property type="entry name" value="Glyco_hydro_88"/>
    <property type="match status" value="1"/>
</dbReference>